<proteinExistence type="predicted"/>
<gene>
    <name evidence="1" type="ORF">GCM10023186_04530</name>
</gene>
<sequence>MLVLAAAPVWAQTHLVDLTGQTLATPLLGGTITQIIDARPDHSTIGQVYTGLDYVRTEANLKRSLETEFLSLLRTLPVSTGSSTFALRVHQLHISENLAGSKKATAELVVDFLLPQEANRFRVVFRASGLAESGGLDINGKHPLTIAKALQNCLIQFNTTGAVSPSDAQVLTLEQAQTPEPNAGPLVPYPITLTKAPNPGLYRTFDDFRNNNPETTGARPVIISRTPRERGEWAGIDDVEVFYLGDNNVRTPVRDAWGYCDGERTYVLHRRRFCALEPNGNRFTFYGPSAADRAAVTSSTLAAGLIGTAIATAATSGHKQFYRMSLLTGHIEATADEEWAADAPDSTSIVVYRRADVKQPLAVQLNGGAVGDLQESSFVAVPWTDKRKQAQLCVGGEAVTCSAFQPSFAGTNYFEYLPKTASRSTAELKPVTVKEGEFYVKRLRLQQRHREVKAKKS</sequence>
<dbReference type="Proteomes" id="UP001500454">
    <property type="component" value="Unassembled WGS sequence"/>
</dbReference>
<reference evidence="2" key="1">
    <citation type="journal article" date="2019" name="Int. J. Syst. Evol. Microbiol.">
        <title>The Global Catalogue of Microorganisms (GCM) 10K type strain sequencing project: providing services to taxonomists for standard genome sequencing and annotation.</title>
        <authorList>
            <consortium name="The Broad Institute Genomics Platform"/>
            <consortium name="The Broad Institute Genome Sequencing Center for Infectious Disease"/>
            <person name="Wu L."/>
            <person name="Ma J."/>
        </authorList>
    </citation>
    <scope>NUCLEOTIDE SEQUENCE [LARGE SCALE GENOMIC DNA]</scope>
    <source>
        <strain evidence="2">JCM 17924</strain>
    </source>
</reference>
<protein>
    <submittedName>
        <fullName evidence="1">Uncharacterized protein</fullName>
    </submittedName>
</protein>
<organism evidence="1 2">
    <name type="scientific">Hymenobacter koreensis</name>
    <dbReference type="NCBI Taxonomy" id="1084523"/>
    <lineage>
        <taxon>Bacteria</taxon>
        <taxon>Pseudomonadati</taxon>
        <taxon>Bacteroidota</taxon>
        <taxon>Cytophagia</taxon>
        <taxon>Cytophagales</taxon>
        <taxon>Hymenobacteraceae</taxon>
        <taxon>Hymenobacter</taxon>
    </lineage>
</organism>
<evidence type="ECO:0000313" key="2">
    <source>
        <dbReference type="Proteomes" id="UP001500454"/>
    </source>
</evidence>
<name>A0ABP8IUC1_9BACT</name>
<dbReference type="EMBL" id="BAABHA010000001">
    <property type="protein sequence ID" value="GAA4373686.1"/>
    <property type="molecule type" value="Genomic_DNA"/>
</dbReference>
<comment type="caution">
    <text evidence="1">The sequence shown here is derived from an EMBL/GenBank/DDBJ whole genome shotgun (WGS) entry which is preliminary data.</text>
</comment>
<accession>A0ABP8IUC1</accession>
<keyword evidence="2" id="KW-1185">Reference proteome</keyword>
<evidence type="ECO:0000313" key="1">
    <source>
        <dbReference type="EMBL" id="GAA4373686.1"/>
    </source>
</evidence>